<dbReference type="EMBL" id="JBELPZ010000004">
    <property type="protein sequence ID" value="MFL9843964.1"/>
    <property type="molecule type" value="Genomic_DNA"/>
</dbReference>
<dbReference type="InterPro" id="IPR012675">
    <property type="entry name" value="Beta-grasp_dom_sf"/>
</dbReference>
<dbReference type="InterPro" id="IPR003749">
    <property type="entry name" value="ThiS/MoaD-like"/>
</dbReference>
<dbReference type="Proteomes" id="UP001629156">
    <property type="component" value="Unassembled WGS sequence"/>
</dbReference>
<sequence length="75" mass="8133">MAVKVIVFGQLAEITGSEIFIEACDTDILKAALQIEFSNLAVMKYAIAVNNIVITEKVTLTERDEIALMPPYSGG</sequence>
<name>A0ABW8YV69_9FLAO</name>
<dbReference type="Pfam" id="PF02597">
    <property type="entry name" value="ThiS"/>
    <property type="match status" value="1"/>
</dbReference>
<accession>A0ABW8YV69</accession>
<evidence type="ECO:0000313" key="2">
    <source>
        <dbReference type="Proteomes" id="UP001629156"/>
    </source>
</evidence>
<dbReference type="InterPro" id="IPR016155">
    <property type="entry name" value="Mopterin_synth/thiamin_S_b"/>
</dbReference>
<reference evidence="1 2" key="1">
    <citation type="submission" date="2024-06" db="EMBL/GenBank/DDBJ databases">
        <authorList>
            <person name="Kaempfer P."/>
            <person name="Viver T."/>
        </authorList>
    </citation>
    <scope>NUCLEOTIDE SEQUENCE [LARGE SCALE GENOMIC DNA]</scope>
    <source>
        <strain evidence="1 2">ST-119</strain>
    </source>
</reference>
<evidence type="ECO:0000313" key="1">
    <source>
        <dbReference type="EMBL" id="MFL9843964.1"/>
    </source>
</evidence>
<dbReference type="Gene3D" id="3.10.20.30">
    <property type="match status" value="1"/>
</dbReference>
<protein>
    <submittedName>
        <fullName evidence="1">MoaD/ThiS family protein</fullName>
    </submittedName>
</protein>
<dbReference type="SUPFAM" id="SSF54285">
    <property type="entry name" value="MoaD/ThiS"/>
    <property type="match status" value="1"/>
</dbReference>
<gene>
    <name evidence="1" type="ORF">ABS766_05975</name>
</gene>
<organism evidence="1 2">
    <name type="scientific">Flavobacterium rhizosphaerae</name>
    <dbReference type="NCBI Taxonomy" id="3163298"/>
    <lineage>
        <taxon>Bacteria</taxon>
        <taxon>Pseudomonadati</taxon>
        <taxon>Bacteroidota</taxon>
        <taxon>Flavobacteriia</taxon>
        <taxon>Flavobacteriales</taxon>
        <taxon>Flavobacteriaceae</taxon>
        <taxon>Flavobacterium</taxon>
    </lineage>
</organism>
<proteinExistence type="predicted"/>
<keyword evidence="2" id="KW-1185">Reference proteome</keyword>
<dbReference type="RefSeq" id="WP_408084215.1">
    <property type="nucleotide sequence ID" value="NZ_JBELPZ010000004.1"/>
</dbReference>
<comment type="caution">
    <text evidence="1">The sequence shown here is derived from an EMBL/GenBank/DDBJ whole genome shotgun (WGS) entry which is preliminary data.</text>
</comment>